<name>A0A6A5H4X3_CAERE</name>
<reference evidence="2 3" key="1">
    <citation type="submission" date="2019-12" db="EMBL/GenBank/DDBJ databases">
        <title>Chromosome-level assembly of the Caenorhabditis remanei genome.</title>
        <authorList>
            <person name="Teterina A.A."/>
            <person name="Willis J.H."/>
            <person name="Phillips P.C."/>
        </authorList>
    </citation>
    <scope>NUCLEOTIDE SEQUENCE [LARGE SCALE GENOMIC DNA]</scope>
    <source>
        <strain evidence="2 3">PX506</strain>
        <tissue evidence="2">Whole organism</tissue>
    </source>
</reference>
<gene>
    <name evidence="2" type="ORF">GCK72_009809</name>
</gene>
<organism evidence="2 3">
    <name type="scientific">Caenorhabditis remanei</name>
    <name type="common">Caenorhabditis vulgaris</name>
    <dbReference type="NCBI Taxonomy" id="31234"/>
    <lineage>
        <taxon>Eukaryota</taxon>
        <taxon>Metazoa</taxon>
        <taxon>Ecdysozoa</taxon>
        <taxon>Nematoda</taxon>
        <taxon>Chromadorea</taxon>
        <taxon>Rhabditida</taxon>
        <taxon>Rhabditina</taxon>
        <taxon>Rhabditomorpha</taxon>
        <taxon>Rhabditoidea</taxon>
        <taxon>Rhabditidae</taxon>
        <taxon>Peloderinae</taxon>
        <taxon>Caenorhabditis</taxon>
    </lineage>
</organism>
<dbReference type="KEGG" id="crq:GCK72_009809"/>
<sequence>MSQRMVSKKKECAHNQKRKNGSKKVEEVGIPTVFTPVPSDEGWLQMTQGLQNVSQETSQPTTLSSELTSFKDWNMKAFEDGNKKSMKKSVENDYQYLSADPRQLVRLALIRVYFMQNFFTSFELATDKTLMALRNKFSFYVFASPYDVIWNRPKFELMKRPLAPNMFRQILTPNQKNLTLGELFNETNTEGLESVNIYIFIKDMDDTFTADEVSHKHKSWKYHQVIEE</sequence>
<dbReference type="Proteomes" id="UP000483820">
    <property type="component" value="Chromosome III"/>
</dbReference>
<evidence type="ECO:0000313" key="3">
    <source>
        <dbReference type="Proteomes" id="UP000483820"/>
    </source>
</evidence>
<evidence type="ECO:0000256" key="1">
    <source>
        <dbReference type="SAM" id="MobiDB-lite"/>
    </source>
</evidence>
<dbReference type="RefSeq" id="XP_003113023.2">
    <property type="nucleotide sequence ID" value="XM_003112975.2"/>
</dbReference>
<protein>
    <submittedName>
        <fullName evidence="2">Uncharacterized protein</fullName>
    </submittedName>
</protein>
<evidence type="ECO:0000313" key="2">
    <source>
        <dbReference type="EMBL" id="KAF1761553.1"/>
    </source>
</evidence>
<comment type="caution">
    <text evidence="2">The sequence shown here is derived from an EMBL/GenBank/DDBJ whole genome shotgun (WGS) entry which is preliminary data.</text>
</comment>
<accession>A0A6A5H4X3</accession>
<dbReference type="EMBL" id="WUAV01000003">
    <property type="protein sequence ID" value="KAF1761553.1"/>
    <property type="molecule type" value="Genomic_DNA"/>
</dbReference>
<dbReference type="CTD" id="9814972"/>
<feature type="region of interest" description="Disordered" evidence="1">
    <location>
        <begin position="1"/>
        <end position="31"/>
    </location>
</feature>
<proteinExistence type="predicted"/>
<dbReference type="GeneID" id="9814972"/>
<dbReference type="AlphaFoldDB" id="A0A6A5H4X3"/>